<dbReference type="OrthoDB" id="1924973at2"/>
<keyword evidence="2" id="KW-1185">Reference proteome</keyword>
<name>A0A494Z6I6_9BACI</name>
<dbReference type="EMBL" id="RBZO01000002">
    <property type="protein sequence ID" value="RKQ18180.1"/>
    <property type="molecule type" value="Genomic_DNA"/>
</dbReference>
<evidence type="ECO:0000313" key="2">
    <source>
        <dbReference type="Proteomes" id="UP000281813"/>
    </source>
</evidence>
<dbReference type="InterPro" id="IPR025906">
    <property type="entry name" value="YjfB_motility"/>
</dbReference>
<sequence length="66" mass="7059">MDIALMSMALSQGQAQQQASISVMKMAMGNAEQQGEAIQKLMSTPNTTAIQQATQPHLGSRIDLKV</sequence>
<dbReference type="Pfam" id="PF14070">
    <property type="entry name" value="YjfB_motility"/>
    <property type="match status" value="1"/>
</dbReference>
<proteinExistence type="predicted"/>
<evidence type="ECO:0000313" key="1">
    <source>
        <dbReference type="EMBL" id="RKQ18180.1"/>
    </source>
</evidence>
<accession>A0A494Z6I6</accession>
<dbReference type="AlphaFoldDB" id="A0A494Z6I6"/>
<comment type="caution">
    <text evidence="1">The sequence shown here is derived from an EMBL/GenBank/DDBJ whole genome shotgun (WGS) entry which is preliminary data.</text>
</comment>
<reference evidence="1 2" key="1">
    <citation type="journal article" date="2015" name="Antonie Van Leeuwenhoek">
        <title>Oceanobacillus bengalensis sp. nov., a bacterium isolated from seawater of the Bay of Bengal.</title>
        <authorList>
            <person name="Yongchang O."/>
            <person name="Xiang W."/>
            <person name="Wang G."/>
        </authorList>
    </citation>
    <scope>NUCLEOTIDE SEQUENCE [LARGE SCALE GENOMIC DNA]</scope>
    <source>
        <strain evidence="1 2">MCCC 1K00260</strain>
    </source>
</reference>
<protein>
    <submittedName>
        <fullName evidence="1">Putative motility protein</fullName>
    </submittedName>
</protein>
<dbReference type="Proteomes" id="UP000281813">
    <property type="component" value="Unassembled WGS sequence"/>
</dbReference>
<dbReference type="RefSeq" id="WP_121128097.1">
    <property type="nucleotide sequence ID" value="NZ_JBHUFK010000006.1"/>
</dbReference>
<gene>
    <name evidence="1" type="ORF">D8M05_01900</name>
</gene>
<organism evidence="1 2">
    <name type="scientific">Oceanobacillus bengalensis</name>
    <dbReference type="NCBI Taxonomy" id="1435466"/>
    <lineage>
        <taxon>Bacteria</taxon>
        <taxon>Bacillati</taxon>
        <taxon>Bacillota</taxon>
        <taxon>Bacilli</taxon>
        <taxon>Bacillales</taxon>
        <taxon>Bacillaceae</taxon>
        <taxon>Oceanobacillus</taxon>
    </lineage>
</organism>